<dbReference type="GO" id="GO:0000077">
    <property type="term" value="P:DNA damage checkpoint signaling"/>
    <property type="evidence" value="ECO:0007669"/>
    <property type="project" value="TreeGrafter"/>
</dbReference>
<evidence type="ECO:0000256" key="1">
    <source>
        <dbReference type="ARBA" id="ARBA00004123"/>
    </source>
</evidence>
<organism evidence="7 8">
    <name type="scientific">Phytophthora pseudosyringae</name>
    <dbReference type="NCBI Taxonomy" id="221518"/>
    <lineage>
        <taxon>Eukaryota</taxon>
        <taxon>Sar</taxon>
        <taxon>Stramenopiles</taxon>
        <taxon>Oomycota</taxon>
        <taxon>Peronosporomycetes</taxon>
        <taxon>Peronosporales</taxon>
        <taxon>Peronosporaceae</taxon>
        <taxon>Phytophthora</taxon>
    </lineage>
</organism>
<protein>
    <recommendedName>
        <fullName evidence="6">DOT1 domain-containing protein</fullName>
    </recommendedName>
</protein>
<keyword evidence="5" id="KW-0539">Nucleus</keyword>
<dbReference type="PANTHER" id="PTHR21451:SF0">
    <property type="entry name" value="HISTONE-LYSINE N-METHYLTRANSFERASE, H3 LYSINE-79 SPECIFIC"/>
    <property type="match status" value="1"/>
</dbReference>
<keyword evidence="4" id="KW-0949">S-adenosyl-L-methionine</keyword>
<evidence type="ECO:0000256" key="3">
    <source>
        <dbReference type="ARBA" id="ARBA00022679"/>
    </source>
</evidence>
<dbReference type="GO" id="GO:0032259">
    <property type="term" value="P:methylation"/>
    <property type="evidence" value="ECO:0007669"/>
    <property type="project" value="UniProtKB-KW"/>
</dbReference>
<evidence type="ECO:0000256" key="4">
    <source>
        <dbReference type="ARBA" id="ARBA00022691"/>
    </source>
</evidence>
<dbReference type="InterPro" id="IPR030445">
    <property type="entry name" value="H3-K79_meTrfase"/>
</dbReference>
<reference evidence="7" key="1">
    <citation type="submission" date="2021-02" db="EMBL/GenBank/DDBJ databases">
        <authorList>
            <person name="Palmer J.M."/>
        </authorList>
    </citation>
    <scope>NUCLEOTIDE SEQUENCE</scope>
    <source>
        <strain evidence="7">SCRP734</strain>
    </source>
</reference>
<evidence type="ECO:0000259" key="6">
    <source>
        <dbReference type="Pfam" id="PF08123"/>
    </source>
</evidence>
<dbReference type="Proteomes" id="UP000694044">
    <property type="component" value="Unassembled WGS sequence"/>
</dbReference>
<evidence type="ECO:0000313" key="7">
    <source>
        <dbReference type="EMBL" id="KAG7378129.1"/>
    </source>
</evidence>
<keyword evidence="3" id="KW-0808">Transferase</keyword>
<dbReference type="PANTHER" id="PTHR21451">
    <property type="entry name" value="HISTONE H3 METHYLTRANSFERASE"/>
    <property type="match status" value="1"/>
</dbReference>
<keyword evidence="8" id="KW-1185">Reference proteome</keyword>
<dbReference type="Pfam" id="PF08123">
    <property type="entry name" value="DOT1"/>
    <property type="match status" value="1"/>
</dbReference>
<dbReference type="AlphaFoldDB" id="A0A8T1VDB8"/>
<dbReference type="GO" id="GO:0031151">
    <property type="term" value="F:histone H3K79 methyltransferase activity"/>
    <property type="evidence" value="ECO:0007669"/>
    <property type="project" value="InterPro"/>
</dbReference>
<evidence type="ECO:0000256" key="2">
    <source>
        <dbReference type="ARBA" id="ARBA00022603"/>
    </source>
</evidence>
<comment type="caution">
    <text evidence="7">The sequence shown here is derived from an EMBL/GenBank/DDBJ whole genome shotgun (WGS) entry which is preliminary data.</text>
</comment>
<sequence>MGTTYTDAQDKRLVVLALEYESQRKRVEWKEVARTMRGQHSAQDLEKRLRALKCTYGRDLARLPRCFFSTVTTASPRVKRFHLLAPSQAEMAAHDIFCAVSAADVRQQAGKTDENAGELLPTAVSSVIQMIGSVHQDCVFLDIGAGLGNVAAQFAIQTNARHCLGIEKRPELVSRGVFCLRTHASRMLLLHKVILHQGNVLDMPL</sequence>
<comment type="subcellular location">
    <subcellularLocation>
        <location evidence="1">Nucleus</location>
    </subcellularLocation>
</comment>
<dbReference type="GO" id="GO:0005634">
    <property type="term" value="C:nucleus"/>
    <property type="evidence" value="ECO:0007669"/>
    <property type="project" value="UniProtKB-SubCell"/>
</dbReference>
<keyword evidence="2" id="KW-0489">Methyltransferase</keyword>
<feature type="domain" description="DOT1" evidence="6">
    <location>
        <begin position="101"/>
        <end position="169"/>
    </location>
</feature>
<dbReference type="GO" id="GO:0006281">
    <property type="term" value="P:DNA repair"/>
    <property type="evidence" value="ECO:0007669"/>
    <property type="project" value="TreeGrafter"/>
</dbReference>
<name>A0A8T1VDB8_9STRA</name>
<dbReference type="OrthoDB" id="6417231at2759"/>
<accession>A0A8T1VDB8</accession>
<dbReference type="EMBL" id="JAGDFM010000450">
    <property type="protein sequence ID" value="KAG7378129.1"/>
    <property type="molecule type" value="Genomic_DNA"/>
</dbReference>
<evidence type="ECO:0000313" key="8">
    <source>
        <dbReference type="Proteomes" id="UP000694044"/>
    </source>
</evidence>
<gene>
    <name evidence="7" type="ORF">PHYPSEUDO_010534</name>
</gene>
<dbReference type="InterPro" id="IPR025789">
    <property type="entry name" value="DOT1_dom"/>
</dbReference>
<evidence type="ECO:0000256" key="5">
    <source>
        <dbReference type="ARBA" id="ARBA00023242"/>
    </source>
</evidence>
<proteinExistence type="predicted"/>